<accession>A0A556QLA1</accession>
<feature type="region of interest" description="Disordered" evidence="1">
    <location>
        <begin position="39"/>
        <end position="99"/>
    </location>
</feature>
<dbReference type="RefSeq" id="WP_144353822.1">
    <property type="nucleotide sequence ID" value="NZ_CBCRVV010000008.1"/>
</dbReference>
<feature type="compositionally biased region" description="Basic and acidic residues" evidence="1">
    <location>
        <begin position="39"/>
        <end position="51"/>
    </location>
</feature>
<comment type="caution">
    <text evidence="2">The sequence shown here is derived from an EMBL/GenBank/DDBJ whole genome shotgun (WGS) entry which is preliminary data.</text>
</comment>
<evidence type="ECO:0000313" key="3">
    <source>
        <dbReference type="Proteomes" id="UP000315648"/>
    </source>
</evidence>
<sequence>MNSHETNSGKILLHGSEAGEITPAMIEHRAQEIALIEGHDGVSSADRRTARQELQGRTLPETTSDDSAVIASSMNRDPSDPVSVPGHQTQIHNNEGDDPDMIERLAIEGVEEAQHEQMLASRRQKNR</sequence>
<feature type="compositionally biased region" description="Polar residues" evidence="1">
    <location>
        <begin position="60"/>
        <end position="76"/>
    </location>
</feature>
<dbReference type="OrthoDB" id="199817at2"/>
<dbReference type="Proteomes" id="UP000315648">
    <property type="component" value="Unassembled WGS sequence"/>
</dbReference>
<reference evidence="2 3" key="1">
    <citation type="submission" date="2019-07" db="EMBL/GenBank/DDBJ databases">
        <title>Description of 53C-WASEF.</title>
        <authorList>
            <person name="Pitt A."/>
            <person name="Hahn M.W."/>
        </authorList>
    </citation>
    <scope>NUCLEOTIDE SEQUENCE [LARGE SCALE GENOMIC DNA]</scope>
    <source>
        <strain evidence="2 3">53C-WASEF</strain>
    </source>
</reference>
<keyword evidence="3" id="KW-1185">Reference proteome</keyword>
<dbReference type="AlphaFoldDB" id="A0A556QLA1"/>
<organism evidence="2 3">
    <name type="scientific">Rariglobus hedericola</name>
    <dbReference type="NCBI Taxonomy" id="2597822"/>
    <lineage>
        <taxon>Bacteria</taxon>
        <taxon>Pseudomonadati</taxon>
        <taxon>Verrucomicrobiota</taxon>
        <taxon>Opitutia</taxon>
        <taxon>Opitutales</taxon>
        <taxon>Opitutaceae</taxon>
        <taxon>Rariglobus</taxon>
    </lineage>
</organism>
<proteinExistence type="predicted"/>
<name>A0A556QLA1_9BACT</name>
<evidence type="ECO:0000313" key="2">
    <source>
        <dbReference type="EMBL" id="TSJ77420.1"/>
    </source>
</evidence>
<dbReference type="EMBL" id="VMBG01000002">
    <property type="protein sequence ID" value="TSJ77420.1"/>
    <property type="molecule type" value="Genomic_DNA"/>
</dbReference>
<gene>
    <name evidence="2" type="ORF">FPL22_15125</name>
</gene>
<protein>
    <submittedName>
        <fullName evidence="2">Uncharacterized protein</fullName>
    </submittedName>
</protein>
<evidence type="ECO:0000256" key="1">
    <source>
        <dbReference type="SAM" id="MobiDB-lite"/>
    </source>
</evidence>